<dbReference type="EMBL" id="PCVL01000035">
    <property type="protein sequence ID" value="PIQ72481.1"/>
    <property type="molecule type" value="Genomic_DNA"/>
</dbReference>
<feature type="transmembrane region" description="Helical" evidence="1">
    <location>
        <begin position="238"/>
        <end position="256"/>
    </location>
</feature>
<gene>
    <name evidence="2" type="ORF">COV86_02780</name>
</gene>
<evidence type="ECO:0000313" key="3">
    <source>
        <dbReference type="Proteomes" id="UP000229570"/>
    </source>
</evidence>
<keyword evidence="1" id="KW-0472">Membrane</keyword>
<organism evidence="2 3">
    <name type="scientific">Candidatus Roizmanbacteria bacterium CG11_big_fil_rev_8_21_14_0_20_35_14</name>
    <dbReference type="NCBI Taxonomy" id="1974855"/>
    <lineage>
        <taxon>Bacteria</taxon>
        <taxon>Candidatus Roizmaniibacteriota</taxon>
    </lineage>
</organism>
<feature type="transmembrane region" description="Helical" evidence="1">
    <location>
        <begin position="112"/>
        <end position="139"/>
    </location>
</feature>
<reference evidence="2 3" key="1">
    <citation type="submission" date="2017-09" db="EMBL/GenBank/DDBJ databases">
        <title>Depth-based differentiation of microbial function through sediment-hosted aquifers and enrichment of novel symbionts in the deep terrestrial subsurface.</title>
        <authorList>
            <person name="Probst A.J."/>
            <person name="Ladd B."/>
            <person name="Jarett J.K."/>
            <person name="Geller-Mcgrath D.E."/>
            <person name="Sieber C.M."/>
            <person name="Emerson J.B."/>
            <person name="Anantharaman K."/>
            <person name="Thomas B.C."/>
            <person name="Malmstrom R."/>
            <person name="Stieglmeier M."/>
            <person name="Klingl A."/>
            <person name="Woyke T."/>
            <person name="Ryan C.M."/>
            <person name="Banfield J.F."/>
        </authorList>
    </citation>
    <scope>NUCLEOTIDE SEQUENCE [LARGE SCALE GENOMIC DNA]</scope>
    <source>
        <strain evidence="2">CG11_big_fil_rev_8_21_14_0_20_35_14</strain>
    </source>
</reference>
<protein>
    <recommendedName>
        <fullName evidence="4">Glycosyltransferase RgtA/B/C/D-like domain-containing protein</fullName>
    </recommendedName>
</protein>
<feature type="transmembrane region" description="Helical" evidence="1">
    <location>
        <begin position="209"/>
        <end position="231"/>
    </location>
</feature>
<evidence type="ECO:0000256" key="1">
    <source>
        <dbReference type="SAM" id="Phobius"/>
    </source>
</evidence>
<evidence type="ECO:0000313" key="2">
    <source>
        <dbReference type="EMBL" id="PIQ72481.1"/>
    </source>
</evidence>
<keyword evidence="1" id="KW-1133">Transmembrane helix</keyword>
<feature type="transmembrane region" description="Helical" evidence="1">
    <location>
        <begin position="326"/>
        <end position="347"/>
    </location>
</feature>
<name>A0A2H0KMJ8_9BACT</name>
<feature type="transmembrane region" description="Helical" evidence="1">
    <location>
        <begin position="299"/>
        <end position="320"/>
    </location>
</feature>
<keyword evidence="1" id="KW-0812">Transmembrane</keyword>
<feature type="transmembrane region" description="Helical" evidence="1">
    <location>
        <begin position="151"/>
        <end position="173"/>
    </location>
</feature>
<comment type="caution">
    <text evidence="2">The sequence shown here is derived from an EMBL/GenBank/DDBJ whole genome shotgun (WGS) entry which is preliminary data.</text>
</comment>
<sequence>MNKIKRVILLALLLRLVGIFIFRNIDNYDLKSYFQIGELTFKGINIYPRIANLHHPYFPFFLYVEAFVFWLTRNKLIFITIIKFINVLFDLGNLYLIYLLSKKNPKSAFFYAINPVSILIFTLHGQFDAIPLFFLLLSLVTLRVTKHENPWTPLGCLIFSMAVMIKTWPLLFVISVYKRLRNKKLIILVLLFPLISVIIYSLLFKTSIINIVNTIVNYQGLWGIWGLWGLLGKWRLRWQKISTLIFLLSFFVYSYLNKKRNILKEILYLLLFFFAFTTNFSVQYFSWLMPFLAIIRPKYYWFLTLAITIFLSFSYASWIFPLISPTVLITFSLTLWIYLASFFWMAYRKK</sequence>
<feature type="transmembrane region" description="Helical" evidence="1">
    <location>
        <begin position="268"/>
        <end position="287"/>
    </location>
</feature>
<proteinExistence type="predicted"/>
<feature type="transmembrane region" description="Helical" evidence="1">
    <location>
        <begin position="185"/>
        <end position="203"/>
    </location>
</feature>
<feature type="transmembrane region" description="Helical" evidence="1">
    <location>
        <begin position="7"/>
        <end position="25"/>
    </location>
</feature>
<accession>A0A2H0KMJ8</accession>
<evidence type="ECO:0008006" key="4">
    <source>
        <dbReference type="Google" id="ProtNLM"/>
    </source>
</evidence>
<dbReference type="Proteomes" id="UP000229570">
    <property type="component" value="Unassembled WGS sequence"/>
</dbReference>
<feature type="transmembrane region" description="Helical" evidence="1">
    <location>
        <begin position="76"/>
        <end position="100"/>
    </location>
</feature>
<dbReference type="AlphaFoldDB" id="A0A2H0KMJ8"/>